<dbReference type="KEGG" id="bsed:DN745_18490"/>
<reference evidence="1 2" key="1">
    <citation type="submission" date="2018-06" db="EMBL/GenBank/DDBJ databases">
        <title>Lujinxingia sediminis gen. nov. sp. nov., a new facultative anaerobic member of the class Deltaproteobacteria, and proposal of Lujinxingaceae fam. nov.</title>
        <authorList>
            <person name="Guo L.-Y."/>
            <person name="Li C.-M."/>
            <person name="Wang S."/>
            <person name="Du Z.-J."/>
        </authorList>
    </citation>
    <scope>NUCLEOTIDE SEQUENCE [LARGE SCALE GENOMIC DNA]</scope>
    <source>
        <strain evidence="1 2">FA350</strain>
    </source>
</reference>
<keyword evidence="2" id="KW-1185">Reference proteome</keyword>
<evidence type="ECO:0000313" key="2">
    <source>
        <dbReference type="Proteomes" id="UP000249799"/>
    </source>
</evidence>
<name>A0A2Z4FRD1_9DELT</name>
<accession>A0A2Z4FRD1</accession>
<evidence type="ECO:0000313" key="1">
    <source>
        <dbReference type="EMBL" id="AWV91206.1"/>
    </source>
</evidence>
<sequence>MSDDTPKPNSDPFAEARASLWGTPEEVRMAEDAPPVALSESDSQSLGLDLLFDLHAMVGELEQTEGIVNVTSTIHPPVPLFTIHTIEHGLGIRVPARIRSFYMLCDGLEFSWSYEKDSEIIPGGGAHLFDFATVFDSWLDSLWLSEAGMSEEQCDFMWTLRGFDRTFNADSAVKTPGPDALDEREMVVMCVEEEYPTYDLFVHDPKTRSSRLLDVSFREYFDCLLATRGTYGWQNLLLEDREPRQGELEGFYQVAERFFPPSDLNRWRR</sequence>
<dbReference type="EMBL" id="CP030032">
    <property type="protein sequence ID" value="AWV91206.1"/>
    <property type="molecule type" value="Genomic_DNA"/>
</dbReference>
<dbReference type="OrthoDB" id="4234970at2"/>
<dbReference type="AlphaFoldDB" id="A0A2Z4FRD1"/>
<proteinExistence type="predicted"/>
<organism evidence="1 2">
    <name type="scientific">Bradymonas sediminis</name>
    <dbReference type="NCBI Taxonomy" id="1548548"/>
    <lineage>
        <taxon>Bacteria</taxon>
        <taxon>Deltaproteobacteria</taxon>
        <taxon>Bradymonadales</taxon>
        <taxon>Bradymonadaceae</taxon>
        <taxon>Bradymonas</taxon>
    </lineage>
</organism>
<dbReference type="Proteomes" id="UP000249799">
    <property type="component" value="Chromosome"/>
</dbReference>
<protein>
    <submittedName>
        <fullName evidence="1">Uncharacterized protein</fullName>
    </submittedName>
</protein>
<dbReference type="RefSeq" id="WP_111337264.1">
    <property type="nucleotide sequence ID" value="NZ_CP030032.1"/>
</dbReference>
<gene>
    <name evidence="1" type="ORF">DN745_18490</name>
</gene>